<dbReference type="PANTHER" id="PTHR42838">
    <property type="entry name" value="CYTOCHROME C OXIDASE SUBUNIT II"/>
    <property type="match status" value="1"/>
</dbReference>
<evidence type="ECO:0000259" key="5">
    <source>
        <dbReference type="PROSITE" id="PS50857"/>
    </source>
</evidence>
<protein>
    <submittedName>
        <fullName evidence="6">Cytochrome c oxidase subunit II</fullName>
    </submittedName>
</protein>
<dbReference type="EMBL" id="CP149783">
    <property type="protein sequence ID" value="WYF46014.1"/>
    <property type="molecule type" value="Genomic_DNA"/>
</dbReference>
<evidence type="ECO:0000256" key="2">
    <source>
        <dbReference type="ARBA" id="ARBA00022723"/>
    </source>
</evidence>
<name>A0AAU6Q6U9_9DEIO</name>
<dbReference type="CDD" id="cd13913">
    <property type="entry name" value="ba3_CcO_II_C"/>
    <property type="match status" value="1"/>
</dbReference>
<gene>
    <name evidence="6" type="ORF">WDJ50_16460</name>
</gene>
<dbReference type="PROSITE" id="PS50857">
    <property type="entry name" value="COX2_CUA"/>
    <property type="match status" value="1"/>
</dbReference>
<dbReference type="GO" id="GO:0030313">
    <property type="term" value="C:cell envelope"/>
    <property type="evidence" value="ECO:0007669"/>
    <property type="project" value="UniProtKB-SubCell"/>
</dbReference>
<reference evidence="6" key="1">
    <citation type="submission" date="2024-03" db="EMBL/GenBank/DDBJ databases">
        <title>Deinococcus weizhi sp. nov., isolated from human skin.</title>
        <authorList>
            <person name="Wei Z."/>
            <person name="Tian F."/>
            <person name="Yang C."/>
            <person name="Xin L.T."/>
            <person name="Wen Z.J."/>
            <person name="Lan K.C."/>
            <person name="Yu L."/>
            <person name="Zhe W."/>
            <person name="Dan F.D."/>
            <person name="Jun W."/>
            <person name="Rui Z."/>
            <person name="Yong X.J."/>
            <person name="Ting Y."/>
            <person name="Wei X."/>
            <person name="Xu Z.G."/>
            <person name="Xin Z."/>
            <person name="Dong F.G."/>
            <person name="Ni X.M."/>
            <person name="Zheng M.G."/>
            <person name="Chun Y."/>
            <person name="Qian W.X."/>
        </authorList>
    </citation>
    <scope>NUCLEOTIDE SEQUENCE</scope>
    <source>
        <strain evidence="6">VB142</strain>
    </source>
</reference>
<dbReference type="Pfam" id="PF00116">
    <property type="entry name" value="COX2"/>
    <property type="match status" value="1"/>
</dbReference>
<comment type="subcellular location">
    <subcellularLocation>
        <location evidence="1">Cell envelope</location>
    </subcellularLocation>
</comment>
<dbReference type="InterPro" id="IPR051403">
    <property type="entry name" value="NosZ/Cyto_c_oxidase_sub2"/>
</dbReference>
<keyword evidence="4" id="KW-0472">Membrane</keyword>
<evidence type="ECO:0000256" key="3">
    <source>
        <dbReference type="ARBA" id="ARBA00023008"/>
    </source>
</evidence>
<dbReference type="Gene3D" id="2.60.40.420">
    <property type="entry name" value="Cupredoxins - blue copper proteins"/>
    <property type="match status" value="1"/>
</dbReference>
<feature type="transmembrane region" description="Helical" evidence="4">
    <location>
        <begin position="20"/>
        <end position="41"/>
    </location>
</feature>
<proteinExistence type="predicted"/>
<evidence type="ECO:0000256" key="4">
    <source>
        <dbReference type="SAM" id="Phobius"/>
    </source>
</evidence>
<organism evidence="6">
    <name type="scientific">Deinococcus sp. VB142</name>
    <dbReference type="NCBI Taxonomy" id="3112952"/>
    <lineage>
        <taxon>Bacteria</taxon>
        <taxon>Thermotogati</taxon>
        <taxon>Deinococcota</taxon>
        <taxon>Deinococci</taxon>
        <taxon>Deinococcales</taxon>
        <taxon>Deinococcaceae</taxon>
        <taxon>Deinococcus</taxon>
    </lineage>
</organism>
<dbReference type="InterPro" id="IPR034214">
    <property type="entry name" value="Ba3_CcO_II_C"/>
</dbReference>
<dbReference type="GO" id="GO:0005507">
    <property type="term" value="F:copper ion binding"/>
    <property type="evidence" value="ECO:0007669"/>
    <property type="project" value="InterPro"/>
</dbReference>
<accession>A0AAU6Q6U9</accession>
<dbReference type="PROSITE" id="PS00078">
    <property type="entry name" value="COX2"/>
    <property type="match status" value="1"/>
</dbReference>
<dbReference type="GO" id="GO:0016020">
    <property type="term" value="C:membrane"/>
    <property type="evidence" value="ECO:0007669"/>
    <property type="project" value="InterPro"/>
</dbReference>
<dbReference type="InterPro" id="IPR008972">
    <property type="entry name" value="Cupredoxin"/>
</dbReference>
<feature type="domain" description="Cytochrome oxidase subunit II copper A binding" evidence="5">
    <location>
        <begin position="83"/>
        <end position="180"/>
    </location>
</feature>
<dbReference type="SUPFAM" id="SSF49503">
    <property type="entry name" value="Cupredoxins"/>
    <property type="match status" value="1"/>
</dbReference>
<dbReference type="InterPro" id="IPR001505">
    <property type="entry name" value="Copper_CuA"/>
</dbReference>
<evidence type="ECO:0000256" key="1">
    <source>
        <dbReference type="ARBA" id="ARBA00004196"/>
    </source>
</evidence>
<dbReference type="AlphaFoldDB" id="A0AAU6Q6U9"/>
<dbReference type="GO" id="GO:0004129">
    <property type="term" value="F:cytochrome-c oxidase activity"/>
    <property type="evidence" value="ECO:0007669"/>
    <property type="project" value="InterPro"/>
</dbReference>
<keyword evidence="3" id="KW-0186">Copper</keyword>
<keyword evidence="4" id="KW-1133">Transmembrane helix</keyword>
<dbReference type="InterPro" id="IPR002429">
    <property type="entry name" value="CcO_II-like_C"/>
</dbReference>
<dbReference type="PANTHER" id="PTHR42838:SF2">
    <property type="entry name" value="NITROUS-OXIDE REDUCTASE"/>
    <property type="match status" value="1"/>
</dbReference>
<sequence>MAPNPTSRLDHHTLERYETIWLGIATVMSVLLAVAVFASFLSGTTPRLEDEGGAHHLTGVVNGRIDPKNLAGTPFATPGVVEREDGSVDVFVLAKAFQFEPPVVRVPAGKKVNFYVTSADVLHGYYVETTNINATVVPGQVAAFSTTFRHPGTVNVICDEYCGIGHHNMLNKIIVEAPKP</sequence>
<keyword evidence="2" id="KW-0479">Metal-binding</keyword>
<keyword evidence="4" id="KW-0812">Transmembrane</keyword>
<evidence type="ECO:0000313" key="6">
    <source>
        <dbReference type="EMBL" id="WYF46014.1"/>
    </source>
</evidence>
<dbReference type="RefSeq" id="WP_339097404.1">
    <property type="nucleotide sequence ID" value="NZ_CP149783.1"/>
</dbReference>